<dbReference type="EMBL" id="BSDR01000001">
    <property type="protein sequence ID" value="GLI34963.1"/>
    <property type="molecule type" value="Genomic_DNA"/>
</dbReference>
<dbReference type="PANTHER" id="PTHR18964">
    <property type="entry name" value="ROK (REPRESSOR, ORF, KINASE) FAMILY"/>
    <property type="match status" value="1"/>
</dbReference>
<evidence type="ECO:0000313" key="3">
    <source>
        <dbReference type="Proteomes" id="UP001144372"/>
    </source>
</evidence>
<reference evidence="2" key="1">
    <citation type="submission" date="2022-12" db="EMBL/GenBank/DDBJ databases">
        <title>Reference genome sequencing for broad-spectrum identification of bacterial and archaeal isolates by mass spectrometry.</title>
        <authorList>
            <person name="Sekiguchi Y."/>
            <person name="Tourlousse D.M."/>
        </authorList>
    </citation>
    <scope>NUCLEOTIDE SEQUENCE</scope>
    <source>
        <strain evidence="2">ASRB1</strain>
    </source>
</reference>
<dbReference type="InterPro" id="IPR000600">
    <property type="entry name" value="ROK"/>
</dbReference>
<dbReference type="PANTHER" id="PTHR18964:SF149">
    <property type="entry name" value="BIFUNCTIONAL UDP-N-ACETYLGLUCOSAMINE 2-EPIMERASE_N-ACETYLMANNOSAMINE KINASE"/>
    <property type="match status" value="1"/>
</dbReference>
<keyword evidence="3" id="KW-1185">Reference proteome</keyword>
<dbReference type="Proteomes" id="UP001144372">
    <property type="component" value="Unassembled WGS sequence"/>
</dbReference>
<dbReference type="Pfam" id="PF00480">
    <property type="entry name" value="ROK"/>
    <property type="match status" value="1"/>
</dbReference>
<comment type="caution">
    <text evidence="2">The sequence shown here is derived from an EMBL/GenBank/DDBJ whole genome shotgun (WGS) entry which is preliminary data.</text>
</comment>
<protein>
    <submittedName>
        <fullName evidence="2">Glucokinase</fullName>
    </submittedName>
</protein>
<sequence length="323" mass="34228">MKKRMFIGIDIGGTNMRAALIDKQGKILQLNKIPTDNAAGAENASKRLVETCRSLVQKSPEWGGNVVGIGMGVAGKINAKEGLVVFSPNIPCMRNYPLGIELEEGLSIPVVMENDANVFGIGENWIGAGHALDNWVGLTLGTGVGGCLILEGRLWEGDHLGFAAELGHIIVQPGGPLCNCGLRGCLEAHASGRALMQGVEEAVEQGALSNGPLFEKWQRNALNPKVIYECALQEDPTALKLFNRMGWALGLAIANLFTALGIRHAIIGGGVSASWDLFVGPLRESLANHSSFLSPEEMVILRSSLQDDAALVGAAKLAMDLTV</sequence>
<name>A0A9W6L7S5_9BACT</name>
<organism evidence="2 3">
    <name type="scientific">Desulforhabdus amnigena</name>
    <dbReference type="NCBI Taxonomy" id="40218"/>
    <lineage>
        <taxon>Bacteria</taxon>
        <taxon>Pseudomonadati</taxon>
        <taxon>Thermodesulfobacteriota</taxon>
        <taxon>Syntrophobacteria</taxon>
        <taxon>Syntrophobacterales</taxon>
        <taxon>Syntrophobacteraceae</taxon>
        <taxon>Desulforhabdus</taxon>
    </lineage>
</organism>
<accession>A0A9W6L7S5</accession>
<dbReference type="SUPFAM" id="SSF53067">
    <property type="entry name" value="Actin-like ATPase domain"/>
    <property type="match status" value="1"/>
</dbReference>
<dbReference type="PRINTS" id="PR00475">
    <property type="entry name" value="HEXOKINASE"/>
</dbReference>
<comment type="similarity">
    <text evidence="1">Belongs to the ROK (NagC/XylR) family.</text>
</comment>
<gene>
    <name evidence="2" type="ORF">DAMNIGENAA_23960</name>
</gene>
<evidence type="ECO:0000256" key="1">
    <source>
        <dbReference type="ARBA" id="ARBA00006479"/>
    </source>
</evidence>
<dbReference type="AlphaFoldDB" id="A0A9W6L7S5"/>
<dbReference type="Gene3D" id="3.30.420.40">
    <property type="match status" value="2"/>
</dbReference>
<dbReference type="RefSeq" id="WP_281794454.1">
    <property type="nucleotide sequence ID" value="NZ_BSDR01000001.1"/>
</dbReference>
<evidence type="ECO:0000313" key="2">
    <source>
        <dbReference type="EMBL" id="GLI34963.1"/>
    </source>
</evidence>
<dbReference type="InterPro" id="IPR043129">
    <property type="entry name" value="ATPase_NBD"/>
</dbReference>
<proteinExistence type="inferred from homology"/>